<evidence type="ECO:0000313" key="3">
    <source>
        <dbReference type="EMBL" id="SHJ73632.1"/>
    </source>
</evidence>
<sequence>MPDTLRIALASFNPRMAETEANAARLRALRAQAAGEGADLLLAPLHALSGAVPAALAADPAFAEACEAALAALAAEPGPALILGAPWRDGPRLHDALHLLEGGAIRARRAAHEPRPGFDPGPVPGPVAFRGARLGLMAGADWRQPATPETLAETGAELLVALDALPFERGGEERVLQAALSRVVENDLPLILLNRLGAEEEAAHDGAALILNADRSPALRLPPFAETLAVTEWTRAEGAWRCTPQPRPPAMGEEEALWRALLLALRDHAARHAPAGILLPLRAGPEAALTAALATDAFAAEALHPLLLEAEATPLAQRLGLEPRPLALGPAATALAAALGATPPPDPLHRLALDSLALAGNLLPLTETPSDCPSAFAPLRHLTGAERQALAAWRNAHHPAGLLGPPAPGLPLPPASPAPQAGQAPRLTPWQSLAHADYKRRRLPPGLNPAPRAFGGDRGHILGHRNPDEAPAP</sequence>
<dbReference type="InterPro" id="IPR003010">
    <property type="entry name" value="C-N_Hydrolase"/>
</dbReference>
<dbReference type="EMBL" id="FQZF01000019">
    <property type="protein sequence ID" value="SHJ73632.1"/>
    <property type="molecule type" value="Genomic_DNA"/>
</dbReference>
<evidence type="ECO:0000259" key="2">
    <source>
        <dbReference type="PROSITE" id="PS50263"/>
    </source>
</evidence>
<keyword evidence="4" id="KW-1185">Reference proteome</keyword>
<dbReference type="OrthoDB" id="9760188at2"/>
<feature type="domain" description="CN hydrolase" evidence="2">
    <location>
        <begin position="5"/>
        <end position="235"/>
    </location>
</feature>
<evidence type="ECO:0000313" key="4">
    <source>
        <dbReference type="Proteomes" id="UP000184387"/>
    </source>
</evidence>
<protein>
    <submittedName>
        <fullName evidence="3">NAD+ synthase</fullName>
    </submittedName>
</protein>
<dbReference type="SUPFAM" id="SSF56317">
    <property type="entry name" value="Carbon-nitrogen hydrolase"/>
    <property type="match status" value="1"/>
</dbReference>
<proteinExistence type="predicted"/>
<dbReference type="RefSeq" id="WP_073136545.1">
    <property type="nucleotide sequence ID" value="NZ_FQZF01000019.1"/>
</dbReference>
<feature type="compositionally biased region" description="Pro residues" evidence="1">
    <location>
        <begin position="405"/>
        <end position="417"/>
    </location>
</feature>
<feature type="region of interest" description="Disordered" evidence="1">
    <location>
        <begin position="400"/>
        <end position="473"/>
    </location>
</feature>
<dbReference type="AlphaFoldDB" id="A0A1M6LRC1"/>
<dbReference type="STRING" id="198092.SAMN02745194_03235"/>
<evidence type="ECO:0000256" key="1">
    <source>
        <dbReference type="SAM" id="MobiDB-lite"/>
    </source>
</evidence>
<accession>A0A1M6LRC1</accession>
<gene>
    <name evidence="3" type="ORF">SAMN02745194_03235</name>
</gene>
<dbReference type="InterPro" id="IPR036526">
    <property type="entry name" value="C-N_Hydrolase_sf"/>
</dbReference>
<feature type="compositionally biased region" description="Basic and acidic residues" evidence="1">
    <location>
        <begin position="455"/>
        <end position="473"/>
    </location>
</feature>
<dbReference type="PROSITE" id="PS50263">
    <property type="entry name" value="CN_HYDROLASE"/>
    <property type="match status" value="1"/>
</dbReference>
<name>A0A1M6LRC1_9PROT</name>
<organism evidence="3 4">
    <name type="scientific">Muricoccus roseus</name>
    <dbReference type="NCBI Taxonomy" id="198092"/>
    <lineage>
        <taxon>Bacteria</taxon>
        <taxon>Pseudomonadati</taxon>
        <taxon>Pseudomonadota</taxon>
        <taxon>Alphaproteobacteria</taxon>
        <taxon>Acetobacterales</taxon>
        <taxon>Roseomonadaceae</taxon>
        <taxon>Muricoccus</taxon>
    </lineage>
</organism>
<dbReference type="Gene3D" id="3.60.110.10">
    <property type="entry name" value="Carbon-nitrogen hydrolase"/>
    <property type="match status" value="1"/>
</dbReference>
<reference evidence="3 4" key="1">
    <citation type="submission" date="2016-11" db="EMBL/GenBank/DDBJ databases">
        <authorList>
            <person name="Jaros S."/>
            <person name="Januszkiewicz K."/>
            <person name="Wedrychowicz H."/>
        </authorList>
    </citation>
    <scope>NUCLEOTIDE SEQUENCE [LARGE SCALE GENOMIC DNA]</scope>
    <source>
        <strain evidence="3 4">DSM 14916</strain>
    </source>
</reference>
<dbReference type="Proteomes" id="UP000184387">
    <property type="component" value="Unassembled WGS sequence"/>
</dbReference>
<dbReference type="Pfam" id="PF00795">
    <property type="entry name" value="CN_hydrolase"/>
    <property type="match status" value="1"/>
</dbReference>